<dbReference type="InterPro" id="IPR055509">
    <property type="entry name" value="DUF7082"/>
</dbReference>
<evidence type="ECO:0000259" key="2">
    <source>
        <dbReference type="Pfam" id="PF23305"/>
    </source>
</evidence>
<dbReference type="AlphaFoldDB" id="A0AAD5RGM0"/>
<evidence type="ECO:0000256" key="1">
    <source>
        <dbReference type="SAM" id="MobiDB-lite"/>
    </source>
</evidence>
<feature type="compositionally biased region" description="Low complexity" evidence="1">
    <location>
        <begin position="229"/>
        <end position="240"/>
    </location>
</feature>
<proteinExistence type="predicted"/>
<reference evidence="3" key="1">
    <citation type="submission" date="2022-07" db="EMBL/GenBank/DDBJ databases">
        <title>Draft genome sequence of Zalerion maritima ATCC 34329, a (micro)plastics degrading marine fungus.</title>
        <authorList>
            <person name="Paco A."/>
            <person name="Goncalves M.F.M."/>
            <person name="Rocha-Santos T.A.P."/>
            <person name="Alves A."/>
        </authorList>
    </citation>
    <scope>NUCLEOTIDE SEQUENCE</scope>
    <source>
        <strain evidence="3">ATCC 34329</strain>
    </source>
</reference>
<evidence type="ECO:0000313" key="3">
    <source>
        <dbReference type="EMBL" id="KAJ2893042.1"/>
    </source>
</evidence>
<dbReference type="PANTHER" id="PTHR39463:SF1">
    <property type="entry name" value="MEDUSA"/>
    <property type="match status" value="1"/>
</dbReference>
<name>A0AAD5RGM0_9PEZI</name>
<feature type="region of interest" description="Disordered" evidence="1">
    <location>
        <begin position="1"/>
        <end position="36"/>
    </location>
</feature>
<comment type="caution">
    <text evidence="3">The sequence shown here is derived from an EMBL/GenBank/DDBJ whole genome shotgun (WGS) entry which is preliminary data.</text>
</comment>
<evidence type="ECO:0000313" key="4">
    <source>
        <dbReference type="Proteomes" id="UP001201980"/>
    </source>
</evidence>
<protein>
    <recommendedName>
        <fullName evidence="2">DUF7082 domain-containing protein</fullName>
    </recommendedName>
</protein>
<keyword evidence="4" id="KW-1185">Reference proteome</keyword>
<dbReference type="Pfam" id="PF23305">
    <property type="entry name" value="DUF7082"/>
    <property type="match status" value="1"/>
</dbReference>
<organism evidence="3 4">
    <name type="scientific">Zalerion maritima</name>
    <dbReference type="NCBI Taxonomy" id="339359"/>
    <lineage>
        <taxon>Eukaryota</taxon>
        <taxon>Fungi</taxon>
        <taxon>Dikarya</taxon>
        <taxon>Ascomycota</taxon>
        <taxon>Pezizomycotina</taxon>
        <taxon>Sordariomycetes</taxon>
        <taxon>Lulworthiomycetidae</taxon>
        <taxon>Lulworthiales</taxon>
        <taxon>Lulworthiaceae</taxon>
        <taxon>Zalerion</taxon>
    </lineage>
</organism>
<feature type="compositionally biased region" description="Polar residues" evidence="1">
    <location>
        <begin position="543"/>
        <end position="567"/>
    </location>
</feature>
<sequence>MSYADPKPPQMHGYQDAGYHPYPQSFTGASQHQGNTPAQINSMAVTTNSATSHNFMYPPPSVISYEPNSGLFGSKVVIKVSSQQDITLITPQPYFYVTFGSRRCDAQVQKEAQDQNGCIYSVYADAPPFMETGSQSASVPIALMIEGVSNIESPTVSIGQFYYHDPRTTGAEGPAEVVTGTKAAKSPESQASPSQQLKHDMASESTYTSGYPSAPSQHQPPPPPPPQPSSSYSTSGYSNNNPPPSTNNMIGAYRSTSSFNDPLIRTSSIRSPAWSPYPGGHLDATRSPGIGHTTIPRANPLTPLSGPAGAGGAPMLIRTSTIQNVSGSPGGSAYNPYALYPNKAHLKIQGDLDIMGEAWTPEEVENRRRIVLFKKTQSGSTLSVNFRPVSVTERPANSICISCIWWAEKGECFVTSVDTIHLLEQLLAAPARFTVEEKNRIRRNLEGFHPLTVSKAKAESEEFFKIIMAFPNPKPRNIEKDVKVFPWKVLGQALKKIISKYSASPSSTMPPAGGHGMMPVNAMGSGYPSLPPTPTEPMVPHQQYASHQPPQQHDLQSPRSVSGSSHSWVQYGTAGRTLSPVGGGIRDSPQSNLRMPLPHGYHDGRQQQPVTTVSAYTMPSTAPRWETGYPATADTGAAPAYQTHGVAAPASHAPTSLDPTDQSIGDRSLHIHRLGTGLAAAAIVQFTRPLSAFAISTHGSKPNQTKPNGRNLSMLHQQSVLGTQVFIFWWFAASFLVAPTLPWGTLATCAACDIRHLIWLGWVHHRSGDWDTIILHSGIDTMHNICVTRHIQTCQTPF</sequence>
<accession>A0AAD5RGM0</accession>
<dbReference type="GO" id="GO:0005634">
    <property type="term" value="C:nucleus"/>
    <property type="evidence" value="ECO:0007669"/>
    <property type="project" value="TreeGrafter"/>
</dbReference>
<feature type="compositionally biased region" description="Polar residues" evidence="1">
    <location>
        <begin position="24"/>
        <end position="36"/>
    </location>
</feature>
<feature type="compositionally biased region" description="Polar residues" evidence="1">
    <location>
        <begin position="187"/>
        <end position="196"/>
    </location>
</feature>
<gene>
    <name evidence="3" type="ORF">MKZ38_009115</name>
</gene>
<dbReference type="Proteomes" id="UP001201980">
    <property type="component" value="Unassembled WGS sequence"/>
</dbReference>
<dbReference type="EMBL" id="JAKWBI020000670">
    <property type="protein sequence ID" value="KAJ2893042.1"/>
    <property type="molecule type" value="Genomic_DNA"/>
</dbReference>
<feature type="compositionally biased region" description="Pro residues" evidence="1">
    <location>
        <begin position="218"/>
        <end position="228"/>
    </location>
</feature>
<feature type="region of interest" description="Disordered" evidence="1">
    <location>
        <begin position="522"/>
        <end position="567"/>
    </location>
</feature>
<feature type="region of interest" description="Disordered" evidence="1">
    <location>
        <begin position="181"/>
        <end position="254"/>
    </location>
</feature>
<feature type="domain" description="DUF7082" evidence="2">
    <location>
        <begin position="343"/>
        <end position="498"/>
    </location>
</feature>
<dbReference type="PANTHER" id="PTHR39463">
    <property type="entry name" value="MEDUSA"/>
    <property type="match status" value="1"/>
</dbReference>